<name>A0A921ZMX7_MANSE</name>
<sequence length="99" mass="11544">MKWLKAAGRVRRSGPRRFIAVGAQYITPIHRHTTLGCRHTLYTNNNSAARKWKNFKSNYRFVTLPVTKPLDLLTAVIVSENKLLHWYSTTFRDCGFTYN</sequence>
<evidence type="ECO:0000313" key="1">
    <source>
        <dbReference type="EMBL" id="KAG6460649.1"/>
    </source>
</evidence>
<reference evidence="1" key="2">
    <citation type="submission" date="2020-12" db="EMBL/GenBank/DDBJ databases">
        <authorList>
            <person name="Kanost M."/>
        </authorList>
    </citation>
    <scope>NUCLEOTIDE SEQUENCE</scope>
</reference>
<evidence type="ECO:0000313" key="2">
    <source>
        <dbReference type="Proteomes" id="UP000791440"/>
    </source>
</evidence>
<reference evidence="1" key="1">
    <citation type="journal article" date="2016" name="Insect Biochem. Mol. Biol.">
        <title>Multifaceted biological insights from a draft genome sequence of the tobacco hornworm moth, Manduca sexta.</title>
        <authorList>
            <person name="Kanost M.R."/>
            <person name="Arrese E.L."/>
            <person name="Cao X."/>
            <person name="Chen Y.R."/>
            <person name="Chellapilla S."/>
            <person name="Goldsmith M.R."/>
            <person name="Grosse-Wilde E."/>
            <person name="Heckel D.G."/>
            <person name="Herndon N."/>
            <person name="Jiang H."/>
            <person name="Papanicolaou A."/>
            <person name="Qu J."/>
            <person name="Soulages J.L."/>
            <person name="Vogel H."/>
            <person name="Walters J."/>
            <person name="Waterhouse R.M."/>
            <person name="Ahn S.J."/>
            <person name="Almeida F.C."/>
            <person name="An C."/>
            <person name="Aqrawi P."/>
            <person name="Bretschneider A."/>
            <person name="Bryant W.B."/>
            <person name="Bucks S."/>
            <person name="Chao H."/>
            <person name="Chevignon G."/>
            <person name="Christen J.M."/>
            <person name="Clarke D.F."/>
            <person name="Dittmer N.T."/>
            <person name="Ferguson L.C.F."/>
            <person name="Garavelou S."/>
            <person name="Gordon K.H.J."/>
            <person name="Gunaratna R.T."/>
            <person name="Han Y."/>
            <person name="Hauser F."/>
            <person name="He Y."/>
            <person name="Heidel-Fischer H."/>
            <person name="Hirsh A."/>
            <person name="Hu Y."/>
            <person name="Jiang H."/>
            <person name="Kalra D."/>
            <person name="Klinner C."/>
            <person name="Konig C."/>
            <person name="Kovar C."/>
            <person name="Kroll A.R."/>
            <person name="Kuwar S.S."/>
            <person name="Lee S.L."/>
            <person name="Lehman R."/>
            <person name="Li K."/>
            <person name="Li Z."/>
            <person name="Liang H."/>
            <person name="Lovelace S."/>
            <person name="Lu Z."/>
            <person name="Mansfield J.H."/>
            <person name="McCulloch K.J."/>
            <person name="Mathew T."/>
            <person name="Morton B."/>
            <person name="Muzny D.M."/>
            <person name="Neunemann D."/>
            <person name="Ongeri F."/>
            <person name="Pauchet Y."/>
            <person name="Pu L.L."/>
            <person name="Pyrousis I."/>
            <person name="Rao X.J."/>
            <person name="Redding A."/>
            <person name="Roesel C."/>
            <person name="Sanchez-Gracia A."/>
            <person name="Schaack S."/>
            <person name="Shukla A."/>
            <person name="Tetreau G."/>
            <person name="Wang Y."/>
            <person name="Xiong G.H."/>
            <person name="Traut W."/>
            <person name="Walsh T.K."/>
            <person name="Worley K.C."/>
            <person name="Wu D."/>
            <person name="Wu W."/>
            <person name="Wu Y.Q."/>
            <person name="Zhang X."/>
            <person name="Zou Z."/>
            <person name="Zucker H."/>
            <person name="Briscoe A.D."/>
            <person name="Burmester T."/>
            <person name="Clem R.J."/>
            <person name="Feyereisen R."/>
            <person name="Grimmelikhuijzen C.J.P."/>
            <person name="Hamodrakas S.J."/>
            <person name="Hansson B.S."/>
            <person name="Huguet E."/>
            <person name="Jermiin L.S."/>
            <person name="Lan Q."/>
            <person name="Lehman H.K."/>
            <person name="Lorenzen M."/>
            <person name="Merzendorfer H."/>
            <person name="Michalopoulos I."/>
            <person name="Morton D.B."/>
            <person name="Muthukrishnan S."/>
            <person name="Oakeshott J.G."/>
            <person name="Palmer W."/>
            <person name="Park Y."/>
            <person name="Passarelli A.L."/>
            <person name="Rozas J."/>
            <person name="Schwartz L.M."/>
            <person name="Smith W."/>
            <person name="Southgate A."/>
            <person name="Vilcinskas A."/>
            <person name="Vogt R."/>
            <person name="Wang P."/>
            <person name="Werren J."/>
            <person name="Yu X.Q."/>
            <person name="Zhou J.J."/>
            <person name="Brown S.J."/>
            <person name="Scherer S.E."/>
            <person name="Richards S."/>
            <person name="Blissard G.W."/>
        </authorList>
    </citation>
    <scope>NUCLEOTIDE SEQUENCE</scope>
</reference>
<accession>A0A921ZMX7</accession>
<protein>
    <submittedName>
        <fullName evidence="1">Uncharacterized protein</fullName>
    </submittedName>
</protein>
<comment type="caution">
    <text evidence="1">The sequence shown here is derived from an EMBL/GenBank/DDBJ whole genome shotgun (WGS) entry which is preliminary data.</text>
</comment>
<keyword evidence="2" id="KW-1185">Reference proteome</keyword>
<proteinExistence type="predicted"/>
<dbReference type="Proteomes" id="UP000791440">
    <property type="component" value="Unassembled WGS sequence"/>
</dbReference>
<organism evidence="1 2">
    <name type="scientific">Manduca sexta</name>
    <name type="common">Tobacco hawkmoth</name>
    <name type="synonym">Tobacco hornworm</name>
    <dbReference type="NCBI Taxonomy" id="7130"/>
    <lineage>
        <taxon>Eukaryota</taxon>
        <taxon>Metazoa</taxon>
        <taxon>Ecdysozoa</taxon>
        <taxon>Arthropoda</taxon>
        <taxon>Hexapoda</taxon>
        <taxon>Insecta</taxon>
        <taxon>Pterygota</taxon>
        <taxon>Neoptera</taxon>
        <taxon>Endopterygota</taxon>
        <taxon>Lepidoptera</taxon>
        <taxon>Glossata</taxon>
        <taxon>Ditrysia</taxon>
        <taxon>Bombycoidea</taxon>
        <taxon>Sphingidae</taxon>
        <taxon>Sphinginae</taxon>
        <taxon>Sphingini</taxon>
        <taxon>Manduca</taxon>
    </lineage>
</organism>
<dbReference type="EMBL" id="JH668687">
    <property type="protein sequence ID" value="KAG6460649.1"/>
    <property type="molecule type" value="Genomic_DNA"/>
</dbReference>
<dbReference type="AlphaFoldDB" id="A0A921ZMX7"/>
<gene>
    <name evidence="1" type="ORF">O3G_MSEX012127</name>
</gene>